<accession>A0ABW5XK19</accession>
<proteinExistence type="inferred from homology"/>
<keyword evidence="3" id="KW-0732">Signal</keyword>
<evidence type="ECO:0000313" key="5">
    <source>
        <dbReference type="Proteomes" id="UP001597601"/>
    </source>
</evidence>
<dbReference type="InterPro" id="IPR015943">
    <property type="entry name" value="WD40/YVTN_repeat-like_dom_sf"/>
</dbReference>
<dbReference type="PANTHER" id="PTHR30344:SF1">
    <property type="entry name" value="6-PHOSPHOGLUCONOLACTONASE"/>
    <property type="match status" value="1"/>
</dbReference>
<comment type="similarity">
    <text evidence="1">Belongs to the cycloisomerase 2 family.</text>
</comment>
<evidence type="ECO:0000256" key="1">
    <source>
        <dbReference type="ARBA" id="ARBA00005564"/>
    </source>
</evidence>
<evidence type="ECO:0000256" key="3">
    <source>
        <dbReference type="SAM" id="SignalP"/>
    </source>
</evidence>
<feature type="chain" id="PRO_5045498289" evidence="3">
    <location>
        <begin position="24"/>
        <end position="376"/>
    </location>
</feature>
<keyword evidence="5" id="KW-1185">Reference proteome</keyword>
<keyword evidence="2" id="KW-0119">Carbohydrate metabolism</keyword>
<feature type="signal peptide" evidence="3">
    <location>
        <begin position="1"/>
        <end position="23"/>
    </location>
</feature>
<dbReference type="Pfam" id="PF10282">
    <property type="entry name" value="Lactonase"/>
    <property type="match status" value="1"/>
</dbReference>
<gene>
    <name evidence="4" type="ORF">ACFSYC_02535</name>
</gene>
<keyword evidence="2" id="KW-0313">Glucose metabolism</keyword>
<sequence>MKKRLLLALLLLPLFCLSQGKIAKVYNMVIGTRTHGASDGIYVYRFNIESGKITYLNHVAGIANPTYLCVSANNKFIYAVSDKSIGSGNVYAYKFNAATGQLDSLNNRSAFGGPLYVSVDKAQKNLFCANYQGGSLSVYPLNADGSLGEVSQVIQSSGNSINRLRQEAPHLQSAIFSPDEKHLLTTDLGTDRLNIYKYNATAQEVLSPAPLPFVNGNPGYGPRHAVFSGDGRFVYMLQELSGTITVYSFNKGRPRYMQLKSLVPDGFRGNIQAADIHLSPDGRFLYASNRGTANEIIQFAVSKATGMLTFVKRYGSQGRSPRNFVIDPTGSYMLVSNQFSNNVSVFAIDKRSGMLKPTTAKINIDAPMCIRFVPAD</sequence>
<dbReference type="Proteomes" id="UP001597601">
    <property type="component" value="Unassembled WGS sequence"/>
</dbReference>
<dbReference type="EMBL" id="JBHUON010000002">
    <property type="protein sequence ID" value="MFD2863554.1"/>
    <property type="molecule type" value="Genomic_DNA"/>
</dbReference>
<dbReference type="InterPro" id="IPR011048">
    <property type="entry name" value="Haem_d1_sf"/>
</dbReference>
<comment type="caution">
    <text evidence="4">The sequence shown here is derived from an EMBL/GenBank/DDBJ whole genome shotgun (WGS) entry which is preliminary data.</text>
</comment>
<evidence type="ECO:0000313" key="4">
    <source>
        <dbReference type="EMBL" id="MFD2863554.1"/>
    </source>
</evidence>
<protein>
    <submittedName>
        <fullName evidence="4">Lactonase family protein</fullName>
    </submittedName>
</protein>
<dbReference type="PANTHER" id="PTHR30344">
    <property type="entry name" value="6-PHOSPHOGLUCONOLACTONASE-RELATED"/>
    <property type="match status" value="1"/>
</dbReference>
<evidence type="ECO:0000256" key="2">
    <source>
        <dbReference type="ARBA" id="ARBA00022526"/>
    </source>
</evidence>
<dbReference type="RefSeq" id="WP_377123190.1">
    <property type="nucleotide sequence ID" value="NZ_JBHUON010000002.1"/>
</dbReference>
<organism evidence="4 5">
    <name type="scientific">Mucilaginibacter antarcticus</name>
    <dbReference type="NCBI Taxonomy" id="1855725"/>
    <lineage>
        <taxon>Bacteria</taxon>
        <taxon>Pseudomonadati</taxon>
        <taxon>Bacteroidota</taxon>
        <taxon>Sphingobacteriia</taxon>
        <taxon>Sphingobacteriales</taxon>
        <taxon>Sphingobacteriaceae</taxon>
        <taxon>Mucilaginibacter</taxon>
    </lineage>
</organism>
<dbReference type="Gene3D" id="2.130.10.10">
    <property type="entry name" value="YVTN repeat-like/Quinoprotein amine dehydrogenase"/>
    <property type="match status" value="1"/>
</dbReference>
<dbReference type="InterPro" id="IPR050282">
    <property type="entry name" value="Cycloisomerase_2"/>
</dbReference>
<name>A0ABW5XK19_9SPHI</name>
<dbReference type="SUPFAM" id="SSF51004">
    <property type="entry name" value="C-terminal (heme d1) domain of cytochrome cd1-nitrite reductase"/>
    <property type="match status" value="1"/>
</dbReference>
<dbReference type="InterPro" id="IPR019405">
    <property type="entry name" value="Lactonase_7-beta_prop"/>
</dbReference>
<reference evidence="5" key="1">
    <citation type="journal article" date="2019" name="Int. J. Syst. Evol. Microbiol.">
        <title>The Global Catalogue of Microorganisms (GCM) 10K type strain sequencing project: providing services to taxonomists for standard genome sequencing and annotation.</title>
        <authorList>
            <consortium name="The Broad Institute Genomics Platform"/>
            <consortium name="The Broad Institute Genome Sequencing Center for Infectious Disease"/>
            <person name="Wu L."/>
            <person name="Ma J."/>
        </authorList>
    </citation>
    <scope>NUCLEOTIDE SEQUENCE [LARGE SCALE GENOMIC DNA]</scope>
    <source>
        <strain evidence="5">KCTC 52232</strain>
    </source>
</reference>